<protein>
    <submittedName>
        <fullName evidence="2">Pro-apoptotic WT1 regulator</fullName>
    </submittedName>
</protein>
<dbReference type="Proteomes" id="UP000694388">
    <property type="component" value="Unplaced"/>
</dbReference>
<evidence type="ECO:0000313" key="2">
    <source>
        <dbReference type="Ensembl" id="ENSEBUP00000010332.1"/>
    </source>
</evidence>
<feature type="region of interest" description="Disordered" evidence="1">
    <location>
        <begin position="18"/>
        <end position="185"/>
    </location>
</feature>
<feature type="compositionally biased region" description="Polar residues" evidence="1">
    <location>
        <begin position="213"/>
        <end position="224"/>
    </location>
</feature>
<organism evidence="2 3">
    <name type="scientific">Eptatretus burgeri</name>
    <name type="common">Inshore hagfish</name>
    <dbReference type="NCBI Taxonomy" id="7764"/>
    <lineage>
        <taxon>Eukaryota</taxon>
        <taxon>Metazoa</taxon>
        <taxon>Chordata</taxon>
        <taxon>Craniata</taxon>
        <taxon>Vertebrata</taxon>
        <taxon>Cyclostomata</taxon>
        <taxon>Myxini</taxon>
        <taxon>Myxiniformes</taxon>
        <taxon>Myxinidae</taxon>
        <taxon>Eptatretinae</taxon>
        <taxon>Eptatretus</taxon>
    </lineage>
</organism>
<feature type="compositionally biased region" description="Acidic residues" evidence="1">
    <location>
        <begin position="151"/>
        <end position="161"/>
    </location>
</feature>
<name>A0A8C4Q5X0_EPTBU</name>
<dbReference type="Ensembl" id="ENSEBUT00000010878.1">
    <property type="protein sequence ID" value="ENSEBUP00000010332.1"/>
    <property type="gene ID" value="ENSEBUG00000006648.1"/>
</dbReference>
<reference evidence="2" key="1">
    <citation type="submission" date="2025-08" db="UniProtKB">
        <authorList>
            <consortium name="Ensembl"/>
        </authorList>
    </citation>
    <scope>IDENTIFICATION</scope>
</reference>
<feature type="region of interest" description="Disordered" evidence="1">
    <location>
        <begin position="203"/>
        <end position="233"/>
    </location>
</feature>
<sequence>MASGGAAGFLEEWKAKREKMRAKSLYESGVGTGGAPGQPARNGTDGGAETSVTAGDRGSTNRGATGRPGERKAEDESRGQAPICGSSRDVEPRVCTTGASTSPQTSSPSPGSRERKTMGASARKAKGKMEKRKMREKRRSTGVVNLSAQESPDEDEQEPEGETVTSKDQPTERDLTKYNTARNEVGTRSLVGCRSKGAFVSGMDESVREASGRQVSSGERANSPSHRKLGNEALEKRLEDLEKELFHERKEREYLGQQLTECEQNARKLRTDITLLNRELDDLEDENEQLREENKTLLRVVGQLTQ</sequence>
<dbReference type="OMA" id="NCIPLAR"/>
<feature type="compositionally biased region" description="Low complexity" evidence="1">
    <location>
        <begin position="96"/>
        <end position="111"/>
    </location>
</feature>
<feature type="compositionally biased region" description="Polar residues" evidence="1">
    <location>
        <begin position="50"/>
        <end position="63"/>
    </location>
</feature>
<evidence type="ECO:0000256" key="1">
    <source>
        <dbReference type="SAM" id="MobiDB-lite"/>
    </source>
</evidence>
<feature type="compositionally biased region" description="Basic and acidic residues" evidence="1">
    <location>
        <begin position="68"/>
        <end position="78"/>
    </location>
</feature>
<reference evidence="2" key="2">
    <citation type="submission" date="2025-09" db="UniProtKB">
        <authorList>
            <consortium name="Ensembl"/>
        </authorList>
    </citation>
    <scope>IDENTIFICATION</scope>
</reference>
<feature type="compositionally biased region" description="Basic residues" evidence="1">
    <location>
        <begin position="123"/>
        <end position="140"/>
    </location>
</feature>
<dbReference type="GO" id="GO:0005737">
    <property type="term" value="C:cytoplasm"/>
    <property type="evidence" value="ECO:0007669"/>
    <property type="project" value="TreeGrafter"/>
</dbReference>
<proteinExistence type="predicted"/>
<dbReference type="PANTHER" id="PTHR15093">
    <property type="entry name" value="PROSTATE APOPTOSIS RESPONSE PROTEIN PAR-4"/>
    <property type="match status" value="1"/>
</dbReference>
<dbReference type="InterPro" id="IPR026117">
    <property type="entry name" value="Par-4"/>
</dbReference>
<keyword evidence="3" id="KW-1185">Reference proteome</keyword>
<dbReference type="GO" id="GO:0006915">
    <property type="term" value="P:apoptotic process"/>
    <property type="evidence" value="ECO:0007669"/>
    <property type="project" value="InterPro"/>
</dbReference>
<dbReference type="PANTHER" id="PTHR15093:SF1">
    <property type="entry name" value="PRKC APOPTOSIS WT1 REGULATOR PROTEIN"/>
    <property type="match status" value="1"/>
</dbReference>
<dbReference type="GO" id="GO:0043065">
    <property type="term" value="P:positive regulation of apoptotic process"/>
    <property type="evidence" value="ECO:0007669"/>
    <property type="project" value="TreeGrafter"/>
</dbReference>
<dbReference type="AlphaFoldDB" id="A0A8C4Q5X0"/>
<dbReference type="GeneTree" id="ENSGT00390000000406"/>
<accession>A0A8C4Q5X0</accession>
<evidence type="ECO:0000313" key="3">
    <source>
        <dbReference type="Proteomes" id="UP000694388"/>
    </source>
</evidence>